<keyword evidence="7" id="KW-1185">Reference proteome</keyword>
<dbReference type="InterPro" id="IPR028081">
    <property type="entry name" value="Leu-bd"/>
</dbReference>
<dbReference type="GO" id="GO:0006865">
    <property type="term" value="P:amino acid transport"/>
    <property type="evidence" value="ECO:0007669"/>
    <property type="project" value="UniProtKB-KW"/>
</dbReference>
<organism evidence="6 7">
    <name type="scientific">Dethiosulfatarculus sandiegensis</name>
    <dbReference type="NCBI Taxonomy" id="1429043"/>
    <lineage>
        <taxon>Bacteria</taxon>
        <taxon>Pseudomonadati</taxon>
        <taxon>Thermodesulfobacteriota</taxon>
        <taxon>Desulfarculia</taxon>
        <taxon>Desulfarculales</taxon>
        <taxon>Desulfarculaceae</taxon>
        <taxon>Dethiosulfatarculus</taxon>
    </lineage>
</organism>
<dbReference type="InterPro" id="IPR000709">
    <property type="entry name" value="Leu_Ile_Val-bd"/>
</dbReference>
<dbReference type="PANTHER" id="PTHR47235:SF1">
    <property type="entry name" value="BLR6548 PROTEIN"/>
    <property type="match status" value="1"/>
</dbReference>
<keyword evidence="4" id="KW-0029">Amino-acid transport</keyword>
<dbReference type="OrthoDB" id="24024at2"/>
<comment type="caution">
    <text evidence="6">The sequence shown here is derived from an EMBL/GenBank/DDBJ whole genome shotgun (WGS) entry which is preliminary data.</text>
</comment>
<evidence type="ECO:0000256" key="1">
    <source>
        <dbReference type="ARBA" id="ARBA00010062"/>
    </source>
</evidence>
<dbReference type="Pfam" id="PF13458">
    <property type="entry name" value="Peripla_BP_6"/>
    <property type="match status" value="1"/>
</dbReference>
<evidence type="ECO:0000313" key="6">
    <source>
        <dbReference type="EMBL" id="KIX10935.1"/>
    </source>
</evidence>
<dbReference type="PRINTS" id="PR00337">
    <property type="entry name" value="LEUILEVALBP"/>
</dbReference>
<name>A0A0D2JN72_9BACT</name>
<dbReference type="CDD" id="cd06334">
    <property type="entry name" value="PBP1_ABC_ligand_binding-like"/>
    <property type="match status" value="1"/>
</dbReference>
<evidence type="ECO:0000313" key="7">
    <source>
        <dbReference type="Proteomes" id="UP000032233"/>
    </source>
</evidence>
<dbReference type="RefSeq" id="WP_156360928.1">
    <property type="nucleotide sequence ID" value="NZ_AZAC01000078.1"/>
</dbReference>
<accession>A0A0D2JN72</accession>
<dbReference type="Gene3D" id="3.40.50.2300">
    <property type="match status" value="2"/>
</dbReference>
<dbReference type="EMBL" id="AZAC01000078">
    <property type="protein sequence ID" value="KIX10935.1"/>
    <property type="molecule type" value="Genomic_DNA"/>
</dbReference>
<dbReference type="PANTHER" id="PTHR47235">
    <property type="entry name" value="BLR6548 PROTEIN"/>
    <property type="match status" value="1"/>
</dbReference>
<evidence type="ECO:0000256" key="3">
    <source>
        <dbReference type="ARBA" id="ARBA00022729"/>
    </source>
</evidence>
<dbReference type="AlphaFoldDB" id="A0A0D2JN72"/>
<keyword evidence="2" id="KW-0813">Transport</keyword>
<dbReference type="STRING" id="1429043.X474_27405"/>
<sequence length="394" mass="42904">MKKLTRNWFRLCLAGLFLAFGFLVGQEAMASEIRVGGLFDMTGPTSEVGADYGQGAMAAADYINKNGGIMGQKIKLIPNDYAYRIPDAVNLYKRYRSVDKVFIVQGWGTGDTNALRGLVNRHKCVFMSASYDGGLADPKKTPYNFYIGTPYGETIRMALDFAKSKGAQKFVFIYPDHPYGKNPIPAGKEYAKEIGLEVGPDEIVPLKAIDATSQLMHLKEFNPDYAWIGNTTASAAVILKDAAKLGLKTKFIINCYGFDRNLPRLAGGAAEGRAFGMMPVAPMGADVPGMKPVMEAAGGKTYTYNFVKSWVSMLVMAEGLKRAKKAGNLSGPGLREALETIKDFDTGGLTAPITFSAKDHRPNTALSIYTVGDKGKLVKVKDAKFPRLDKYLGY</sequence>
<evidence type="ECO:0000256" key="2">
    <source>
        <dbReference type="ARBA" id="ARBA00022448"/>
    </source>
</evidence>
<proteinExistence type="inferred from homology"/>
<comment type="similarity">
    <text evidence="1">Belongs to the leucine-binding protein family.</text>
</comment>
<evidence type="ECO:0000256" key="4">
    <source>
        <dbReference type="ARBA" id="ARBA00022970"/>
    </source>
</evidence>
<dbReference type="SUPFAM" id="SSF53822">
    <property type="entry name" value="Periplasmic binding protein-like I"/>
    <property type="match status" value="1"/>
</dbReference>
<protein>
    <submittedName>
        <fullName evidence="6">ABC transporter substrate-binding protein</fullName>
    </submittedName>
</protein>
<gene>
    <name evidence="6" type="ORF">X474_27405</name>
</gene>
<dbReference type="InterPro" id="IPR028082">
    <property type="entry name" value="Peripla_BP_I"/>
</dbReference>
<keyword evidence="3" id="KW-0732">Signal</keyword>
<evidence type="ECO:0000259" key="5">
    <source>
        <dbReference type="Pfam" id="PF13458"/>
    </source>
</evidence>
<feature type="domain" description="Leucine-binding protein" evidence="5">
    <location>
        <begin position="32"/>
        <end position="376"/>
    </location>
</feature>
<dbReference type="Proteomes" id="UP000032233">
    <property type="component" value="Unassembled WGS sequence"/>
</dbReference>
<reference evidence="6 7" key="1">
    <citation type="submission" date="2013-11" db="EMBL/GenBank/DDBJ databases">
        <title>Metagenomic analysis of a methanogenic consortium involved in long chain n-alkane degradation.</title>
        <authorList>
            <person name="Davidova I.A."/>
            <person name="Callaghan A.V."/>
            <person name="Wawrik B."/>
            <person name="Pruitt S."/>
            <person name="Marks C."/>
            <person name="Duncan K.E."/>
            <person name="Suflita J.M."/>
        </authorList>
    </citation>
    <scope>NUCLEOTIDE SEQUENCE [LARGE SCALE GENOMIC DNA]</scope>
    <source>
        <strain evidence="6 7">SPR</strain>
    </source>
</reference>
<dbReference type="InParanoid" id="A0A0D2JN72"/>